<organism evidence="1">
    <name type="scientific">Arundo donax</name>
    <name type="common">Giant reed</name>
    <name type="synonym">Donax arundinaceus</name>
    <dbReference type="NCBI Taxonomy" id="35708"/>
    <lineage>
        <taxon>Eukaryota</taxon>
        <taxon>Viridiplantae</taxon>
        <taxon>Streptophyta</taxon>
        <taxon>Embryophyta</taxon>
        <taxon>Tracheophyta</taxon>
        <taxon>Spermatophyta</taxon>
        <taxon>Magnoliopsida</taxon>
        <taxon>Liliopsida</taxon>
        <taxon>Poales</taxon>
        <taxon>Poaceae</taxon>
        <taxon>PACMAD clade</taxon>
        <taxon>Arundinoideae</taxon>
        <taxon>Arundineae</taxon>
        <taxon>Arundo</taxon>
    </lineage>
</organism>
<dbReference type="AlphaFoldDB" id="A0A0A9GV46"/>
<evidence type="ECO:0000313" key="1">
    <source>
        <dbReference type="EMBL" id="JAE28885.1"/>
    </source>
</evidence>
<protein>
    <submittedName>
        <fullName evidence="1">Uncharacterized protein</fullName>
    </submittedName>
</protein>
<dbReference type="EMBL" id="GBRH01169011">
    <property type="protein sequence ID" value="JAE28885.1"/>
    <property type="molecule type" value="Transcribed_RNA"/>
</dbReference>
<proteinExistence type="predicted"/>
<accession>A0A0A9GV46</accession>
<sequence length="20" mass="2466">MDQDFKEWLSSRDKKILRGL</sequence>
<reference evidence="1" key="1">
    <citation type="submission" date="2014-09" db="EMBL/GenBank/DDBJ databases">
        <authorList>
            <person name="Magalhaes I.L.F."/>
            <person name="Oliveira U."/>
            <person name="Santos F.R."/>
            <person name="Vidigal T.H.D.A."/>
            <person name="Brescovit A.D."/>
            <person name="Santos A.J."/>
        </authorList>
    </citation>
    <scope>NUCLEOTIDE SEQUENCE</scope>
    <source>
        <tissue evidence="1">Shoot tissue taken approximately 20 cm above the soil surface</tissue>
    </source>
</reference>
<name>A0A0A9GV46_ARUDO</name>
<reference evidence="1" key="2">
    <citation type="journal article" date="2015" name="Data Brief">
        <title>Shoot transcriptome of the giant reed, Arundo donax.</title>
        <authorList>
            <person name="Barrero R.A."/>
            <person name="Guerrero F.D."/>
            <person name="Moolhuijzen P."/>
            <person name="Goolsby J.A."/>
            <person name="Tidwell J."/>
            <person name="Bellgard S.E."/>
            <person name="Bellgard M.I."/>
        </authorList>
    </citation>
    <scope>NUCLEOTIDE SEQUENCE</scope>
    <source>
        <tissue evidence="1">Shoot tissue taken approximately 20 cm above the soil surface</tissue>
    </source>
</reference>